<reference evidence="3" key="2">
    <citation type="journal article" date="2022" name="Hortic Res">
        <title>The genome of Dioscorea zingiberensis sheds light on the biosynthesis, origin and evolution of the medicinally important diosgenin saponins.</title>
        <authorList>
            <person name="Li Y."/>
            <person name="Tan C."/>
            <person name="Li Z."/>
            <person name="Guo J."/>
            <person name="Li S."/>
            <person name="Chen X."/>
            <person name="Wang C."/>
            <person name="Dai X."/>
            <person name="Yang H."/>
            <person name="Song W."/>
            <person name="Hou L."/>
            <person name="Xu J."/>
            <person name="Tong Z."/>
            <person name="Xu A."/>
            <person name="Yuan X."/>
            <person name="Wang W."/>
            <person name="Yang Q."/>
            <person name="Chen L."/>
            <person name="Sun Z."/>
            <person name="Wang K."/>
            <person name="Pan B."/>
            <person name="Chen J."/>
            <person name="Bao Y."/>
            <person name="Liu F."/>
            <person name="Qi X."/>
            <person name="Gang D.R."/>
            <person name="Wen J."/>
            <person name="Li J."/>
        </authorList>
    </citation>
    <scope>NUCLEOTIDE SEQUENCE</scope>
    <source>
        <strain evidence="3">Dzin_1.0</strain>
    </source>
</reference>
<comment type="caution">
    <text evidence="3">The sequence shown here is derived from an EMBL/GenBank/DDBJ whole genome shotgun (WGS) entry which is preliminary data.</text>
</comment>
<dbReference type="OrthoDB" id="73788at2759"/>
<feature type="compositionally biased region" description="Basic and acidic residues" evidence="1">
    <location>
        <begin position="343"/>
        <end position="356"/>
    </location>
</feature>
<accession>A0A9D5CSR5</accession>
<organism evidence="3 4">
    <name type="scientific">Dioscorea zingiberensis</name>
    <dbReference type="NCBI Taxonomy" id="325984"/>
    <lineage>
        <taxon>Eukaryota</taxon>
        <taxon>Viridiplantae</taxon>
        <taxon>Streptophyta</taxon>
        <taxon>Embryophyta</taxon>
        <taxon>Tracheophyta</taxon>
        <taxon>Spermatophyta</taxon>
        <taxon>Magnoliopsida</taxon>
        <taxon>Liliopsida</taxon>
        <taxon>Dioscoreales</taxon>
        <taxon>Dioscoreaceae</taxon>
        <taxon>Dioscorea</taxon>
    </lineage>
</organism>
<feature type="compositionally biased region" description="Acidic residues" evidence="1">
    <location>
        <begin position="408"/>
        <end position="427"/>
    </location>
</feature>
<reference evidence="3" key="1">
    <citation type="submission" date="2021-03" db="EMBL/GenBank/DDBJ databases">
        <authorList>
            <person name="Li Z."/>
            <person name="Yang C."/>
        </authorList>
    </citation>
    <scope>NUCLEOTIDE SEQUENCE</scope>
    <source>
        <strain evidence="3">Dzin_1.0</strain>
        <tissue evidence="3">Leaf</tissue>
    </source>
</reference>
<feature type="compositionally biased region" description="Basic and acidic residues" evidence="1">
    <location>
        <begin position="303"/>
        <end position="316"/>
    </location>
</feature>
<feature type="region of interest" description="Disordered" evidence="1">
    <location>
        <begin position="303"/>
        <end position="427"/>
    </location>
</feature>
<feature type="compositionally biased region" description="Acidic residues" evidence="1">
    <location>
        <begin position="11"/>
        <end position="23"/>
    </location>
</feature>
<dbReference type="SUPFAM" id="SSF140383">
    <property type="entry name" value="BSD domain-like"/>
    <property type="match status" value="1"/>
</dbReference>
<evidence type="ECO:0000313" key="4">
    <source>
        <dbReference type="Proteomes" id="UP001085076"/>
    </source>
</evidence>
<dbReference type="Gene3D" id="1.10.3970.10">
    <property type="entry name" value="BSD domain"/>
    <property type="match status" value="1"/>
</dbReference>
<dbReference type="PROSITE" id="PS50858">
    <property type="entry name" value="BSD"/>
    <property type="match status" value="1"/>
</dbReference>
<proteinExistence type="predicted"/>
<dbReference type="GO" id="GO:0005737">
    <property type="term" value="C:cytoplasm"/>
    <property type="evidence" value="ECO:0007669"/>
    <property type="project" value="TreeGrafter"/>
</dbReference>
<dbReference type="AlphaFoldDB" id="A0A9D5CSR5"/>
<protein>
    <recommendedName>
        <fullName evidence="2">BSD domain-containing protein</fullName>
    </recommendedName>
</protein>
<dbReference type="Proteomes" id="UP001085076">
    <property type="component" value="Miscellaneous, Linkage group lg03"/>
</dbReference>
<evidence type="ECO:0000259" key="2">
    <source>
        <dbReference type="PROSITE" id="PS50858"/>
    </source>
</evidence>
<sequence>MNFFKSVFSDPDADQNPSEDEASVEAPAGGGGAWSFDGLIKTIASKSETVIQTYRRDLEEFGSGLKKETTALREAASRAVMDLPGSLEAGASVAQESLESVGQVIDDLGSSVLRGTAEIISHGKEALLTNDADASDSSSQANPSSKRYSRFEAQVLAIQMDQATFAEEPEDGDEFEKWREGFKVEEKAEEIEGLLYESSHLEGFFEKMVPSVVDYTTFWARYFYRVHKLKLAEDARASLVKRVISREEEEEDLSWEVDDDEDENETQEKDVEEKEILEKEVGNVEEAEEMVRKEEVVEKLDPLEENRSVQVLKDENLEVVDSGPSVNNETKPTDQVPPVAVEAKVETGESSCKDSDVSNALKQSSMQQQEEDLEWDEIEDLGEHDDKKVSSSGGGPNKADLRKRLSVAEDDEDFSWDIEDDDAPAKP</sequence>
<dbReference type="InterPro" id="IPR005607">
    <property type="entry name" value="BSD_dom"/>
</dbReference>
<name>A0A9D5CSR5_9LILI</name>
<dbReference type="EMBL" id="JAGGNH010000003">
    <property type="protein sequence ID" value="KAJ0977573.1"/>
    <property type="molecule type" value="Genomic_DNA"/>
</dbReference>
<feature type="region of interest" description="Disordered" evidence="1">
    <location>
        <begin position="1"/>
        <end position="32"/>
    </location>
</feature>
<dbReference type="InterPro" id="IPR035925">
    <property type="entry name" value="BSD_dom_sf"/>
</dbReference>
<feature type="compositionally biased region" description="Acidic residues" evidence="1">
    <location>
        <begin position="369"/>
        <end position="383"/>
    </location>
</feature>
<dbReference type="PANTHER" id="PTHR16019:SF5">
    <property type="entry name" value="BSD DOMAIN-CONTAINING PROTEIN 1"/>
    <property type="match status" value="1"/>
</dbReference>
<feature type="domain" description="BSD" evidence="2">
    <location>
        <begin position="178"/>
        <end position="230"/>
    </location>
</feature>
<feature type="region of interest" description="Disordered" evidence="1">
    <location>
        <begin position="250"/>
        <end position="274"/>
    </location>
</feature>
<dbReference type="PANTHER" id="PTHR16019">
    <property type="entry name" value="SYNAPSE-ASSOCIATED PROTEIN"/>
    <property type="match status" value="1"/>
</dbReference>
<evidence type="ECO:0000256" key="1">
    <source>
        <dbReference type="SAM" id="MobiDB-lite"/>
    </source>
</evidence>
<dbReference type="InterPro" id="IPR051494">
    <property type="entry name" value="BSD_domain-containing"/>
</dbReference>
<feature type="compositionally biased region" description="Acidic residues" evidence="1">
    <location>
        <begin position="250"/>
        <end position="265"/>
    </location>
</feature>
<evidence type="ECO:0000313" key="3">
    <source>
        <dbReference type="EMBL" id="KAJ0977573.1"/>
    </source>
</evidence>
<dbReference type="Pfam" id="PF03909">
    <property type="entry name" value="BSD"/>
    <property type="match status" value="1"/>
</dbReference>
<feature type="compositionally biased region" description="Polar residues" evidence="1">
    <location>
        <begin position="357"/>
        <end position="366"/>
    </location>
</feature>
<keyword evidence="4" id="KW-1185">Reference proteome</keyword>
<gene>
    <name evidence="3" type="ORF">J5N97_013047</name>
</gene>
<dbReference type="SMART" id="SM00751">
    <property type="entry name" value="BSD"/>
    <property type="match status" value="1"/>
</dbReference>